<dbReference type="InterPro" id="IPR006343">
    <property type="entry name" value="DnaB/C_C"/>
</dbReference>
<dbReference type="SUPFAM" id="SSF158499">
    <property type="entry name" value="DnaD domain-like"/>
    <property type="match status" value="1"/>
</dbReference>
<dbReference type="InterPro" id="IPR034829">
    <property type="entry name" value="DnaD-like_sf"/>
</dbReference>
<dbReference type="Gene3D" id="1.10.10.630">
    <property type="entry name" value="DnaD domain-like"/>
    <property type="match status" value="1"/>
</dbReference>
<comment type="similarity">
    <text evidence="1">Belongs to the DnaB/DnaD family.</text>
</comment>
<feature type="region of interest" description="Disordered" evidence="2">
    <location>
        <begin position="232"/>
        <end position="269"/>
    </location>
</feature>
<reference evidence="4 5" key="1">
    <citation type="submission" date="2020-08" db="EMBL/GenBank/DDBJ databases">
        <title>Cohnella phylogeny.</title>
        <authorList>
            <person name="Dunlap C."/>
        </authorList>
    </citation>
    <scope>NUCLEOTIDE SEQUENCE [LARGE SCALE GENOMIC DNA]</scope>
    <source>
        <strain evidence="4 5">CBP 2801</strain>
    </source>
</reference>
<keyword evidence="5" id="KW-1185">Reference proteome</keyword>
<feature type="compositionally biased region" description="Basic and acidic residues" evidence="2">
    <location>
        <begin position="232"/>
        <end position="263"/>
    </location>
</feature>
<evidence type="ECO:0000256" key="1">
    <source>
        <dbReference type="ARBA" id="ARBA00093462"/>
    </source>
</evidence>
<evidence type="ECO:0000313" key="5">
    <source>
        <dbReference type="Proteomes" id="UP000564644"/>
    </source>
</evidence>
<evidence type="ECO:0000313" key="4">
    <source>
        <dbReference type="EMBL" id="MBB6731906.1"/>
    </source>
</evidence>
<comment type="caution">
    <text evidence="4">The sequence shown here is derived from an EMBL/GenBank/DDBJ whole genome shotgun (WGS) entry which is preliminary data.</text>
</comment>
<organism evidence="4 5">
    <name type="scientific">Cohnella zeiphila</name>
    <dbReference type="NCBI Taxonomy" id="2761120"/>
    <lineage>
        <taxon>Bacteria</taxon>
        <taxon>Bacillati</taxon>
        <taxon>Bacillota</taxon>
        <taxon>Bacilli</taxon>
        <taxon>Bacillales</taxon>
        <taxon>Paenibacillaceae</taxon>
        <taxon>Cohnella</taxon>
    </lineage>
</organism>
<evidence type="ECO:0000256" key="2">
    <source>
        <dbReference type="SAM" id="MobiDB-lite"/>
    </source>
</evidence>
<dbReference type="AlphaFoldDB" id="A0A7X0SL39"/>
<dbReference type="PANTHER" id="PTHR37293">
    <property type="entry name" value="PHAGE REPLICATION PROTEIN-RELATED"/>
    <property type="match status" value="1"/>
</dbReference>
<dbReference type="NCBIfam" id="TIGR01446">
    <property type="entry name" value="DnaD_dom"/>
    <property type="match status" value="1"/>
</dbReference>
<dbReference type="InterPro" id="IPR053162">
    <property type="entry name" value="DnaD"/>
</dbReference>
<name>A0A7X0SL39_9BACL</name>
<sequence length="269" mass="31950">MAKYRQIHVSYWQDGFILTLPAEEKYFYLYLMTNSKTTQCGIYELPLKVIEMETGLSPDRIFELIHKFIGYKKIKYNEETREIFLLNWTKHNNMKSPKIISCCVKELETVKHIPFIEEFGQLCKRYGYPIDTLSILRQTGLAEYGEKEEQEQEQEEKQQQEKVPVVVVFPNIYNFYESEGFGLLSSSIRDDLDDLVNDYGERWVCEAMKVSVRRGKRNLSFVNGILKNWRSDGVDEPWTEKEKPSPKFSEEERLKMERERPNERPIINL</sequence>
<evidence type="ECO:0000259" key="3">
    <source>
        <dbReference type="Pfam" id="PF07261"/>
    </source>
</evidence>
<dbReference type="RefSeq" id="WP_185129578.1">
    <property type="nucleotide sequence ID" value="NZ_JACJVO010000016.1"/>
</dbReference>
<feature type="domain" description="DnaB/C C-terminal" evidence="3">
    <location>
        <begin position="173"/>
        <end position="235"/>
    </location>
</feature>
<accession>A0A7X0SL39</accession>
<dbReference type="Proteomes" id="UP000564644">
    <property type="component" value="Unassembled WGS sequence"/>
</dbReference>
<proteinExistence type="inferred from homology"/>
<dbReference type="EMBL" id="JACJVO010000016">
    <property type="protein sequence ID" value="MBB6731906.1"/>
    <property type="molecule type" value="Genomic_DNA"/>
</dbReference>
<protein>
    <submittedName>
        <fullName evidence="4">DnaD domain protein</fullName>
    </submittedName>
</protein>
<gene>
    <name evidence="4" type="ORF">H7C18_13375</name>
</gene>
<dbReference type="PANTHER" id="PTHR37293:SF5">
    <property type="entry name" value="DNA REPLICATION PROTEIN"/>
    <property type="match status" value="1"/>
</dbReference>
<dbReference type="Pfam" id="PF07261">
    <property type="entry name" value="DnaB_2"/>
    <property type="match status" value="1"/>
</dbReference>